<dbReference type="Proteomes" id="UP000306753">
    <property type="component" value="Unassembled WGS sequence"/>
</dbReference>
<dbReference type="AlphaFoldDB" id="A0A5R9QBF4"/>
<comment type="caution">
    <text evidence="1">The sequence shown here is derived from an EMBL/GenBank/DDBJ whole genome shotgun (WGS) entry which is preliminary data.</text>
</comment>
<keyword evidence="2" id="KW-1185">Reference proteome</keyword>
<dbReference type="EMBL" id="QLAG01000028">
    <property type="protein sequence ID" value="TLX62005.1"/>
    <property type="molecule type" value="Genomic_DNA"/>
</dbReference>
<reference evidence="1 2" key="1">
    <citation type="journal article" date="2017" name="Eur. J. Clin. Microbiol. Infect. Dis.">
        <title>Uncommonly isolated clinical Pseudomonas: identification and phylogenetic assignation.</title>
        <authorList>
            <person name="Mulet M."/>
            <person name="Gomila M."/>
            <person name="Ramirez A."/>
            <person name="Cardew S."/>
            <person name="Moore E.R."/>
            <person name="Lalucat J."/>
            <person name="Garcia-Valdes E."/>
        </authorList>
    </citation>
    <scope>NUCLEOTIDE SEQUENCE [LARGE SCALE GENOMIC DNA]</scope>
    <source>
        <strain evidence="1 2">SD129</strain>
    </source>
</reference>
<gene>
    <name evidence="1" type="ORF">DN820_18105</name>
</gene>
<accession>A0A5R9QBF4</accession>
<proteinExistence type="predicted"/>
<evidence type="ECO:0000313" key="1">
    <source>
        <dbReference type="EMBL" id="TLX62005.1"/>
    </source>
</evidence>
<evidence type="ECO:0000313" key="2">
    <source>
        <dbReference type="Proteomes" id="UP000306753"/>
    </source>
</evidence>
<name>A0A5R9QBF4_9GAMM</name>
<sequence>MKSYMRSFLVLLLVLALPINGMAQLLMPVGSSAHHVMPDRVGIEAMAASHASMAGVSGAEPECCEANEHGTATVCKMGQECKTASILQLVSIKAQLMPAAKPVTTPYNGLIPSSLLDAVWHPPRV</sequence>
<protein>
    <submittedName>
        <fullName evidence="1">Uncharacterized protein</fullName>
    </submittedName>
</protein>
<organism evidence="1 2">
    <name type="scientific">Stutzerimonas nosocomialis</name>
    <dbReference type="NCBI Taxonomy" id="1056496"/>
    <lineage>
        <taxon>Bacteria</taxon>
        <taxon>Pseudomonadati</taxon>
        <taxon>Pseudomonadota</taxon>
        <taxon>Gammaproteobacteria</taxon>
        <taxon>Pseudomonadales</taxon>
        <taxon>Pseudomonadaceae</taxon>
        <taxon>Stutzerimonas</taxon>
    </lineage>
</organism>